<evidence type="ECO:0000313" key="2">
    <source>
        <dbReference type="EMBL" id="AUX91869.1"/>
    </source>
</evidence>
<evidence type="ECO:0000256" key="1">
    <source>
        <dbReference type="SAM" id="Phobius"/>
    </source>
</evidence>
<proteinExistence type="predicted"/>
<dbReference type="AlphaFoldDB" id="A0A2L0IBK8"/>
<dbReference type="Proteomes" id="UP000238365">
    <property type="component" value="Chromosome"/>
</dbReference>
<keyword evidence="3" id="KW-1185">Reference proteome</keyword>
<keyword evidence="1" id="KW-0472">Membrane</keyword>
<keyword evidence="1" id="KW-0812">Transmembrane</keyword>
<reference evidence="2 3" key="1">
    <citation type="submission" date="2018-01" db="EMBL/GenBank/DDBJ databases">
        <title>Complete and assembled Genome of Pantoea gaviniae DSM22758T.</title>
        <authorList>
            <person name="Stevens M.J.A."/>
            <person name="Zurfluh K."/>
            <person name="Stephan R."/>
        </authorList>
    </citation>
    <scope>NUCLEOTIDE SEQUENCE [LARGE SCALE GENOMIC DNA]</scope>
    <source>
        <strain evidence="2 3">DSM 22758</strain>
    </source>
</reference>
<accession>A0A2L0IBK8</accession>
<gene>
    <name evidence="2" type="ORF">C2E15_01320</name>
</gene>
<feature type="transmembrane region" description="Helical" evidence="1">
    <location>
        <begin position="12"/>
        <end position="31"/>
    </location>
</feature>
<dbReference type="OrthoDB" id="6555541at2"/>
<protein>
    <submittedName>
        <fullName evidence="2">Uncharacterized protein</fullName>
    </submittedName>
</protein>
<evidence type="ECO:0000313" key="3">
    <source>
        <dbReference type="Proteomes" id="UP000238365"/>
    </source>
</evidence>
<keyword evidence="1" id="KW-1133">Transmembrane helix</keyword>
<dbReference type="EMBL" id="CP026377">
    <property type="protein sequence ID" value="AUX91869.1"/>
    <property type="molecule type" value="Genomic_DNA"/>
</dbReference>
<sequence length="160" mass="17844">MVAKEPRMKHKAFALAALLLILASILFLYYARDNRHFSCLAQYHVQNEGARANVLMRFIFNGPSGLVAVDGEFVNAAGRHKIISRKILFEVERANDHYLLTSKAIIPSAFDEADNVALSRLLDSFYTHGNRPAQYQIHHNGKGGYVFMSGNVPVMFCAGS</sequence>
<dbReference type="KEGG" id="pgz:C2E15_01320"/>
<name>A0A2L0IBK8_9GAMM</name>
<organism evidence="2 3">
    <name type="scientific">Mixta gaviniae</name>
    <dbReference type="NCBI Taxonomy" id="665914"/>
    <lineage>
        <taxon>Bacteria</taxon>
        <taxon>Pseudomonadati</taxon>
        <taxon>Pseudomonadota</taxon>
        <taxon>Gammaproteobacteria</taxon>
        <taxon>Enterobacterales</taxon>
        <taxon>Erwiniaceae</taxon>
        <taxon>Mixta</taxon>
    </lineage>
</organism>